<organism evidence="2 3">
    <name type="scientific">Bartonella bacilliformis INS</name>
    <dbReference type="NCBI Taxonomy" id="1206782"/>
    <lineage>
        <taxon>Bacteria</taxon>
        <taxon>Pseudomonadati</taxon>
        <taxon>Pseudomonadota</taxon>
        <taxon>Alphaproteobacteria</taxon>
        <taxon>Hyphomicrobiales</taxon>
        <taxon>Bartonellaceae</taxon>
        <taxon>Bartonella</taxon>
    </lineage>
</organism>
<keyword evidence="1" id="KW-0812">Transmembrane</keyword>
<name>A0ABP2SL24_BARBA</name>
<evidence type="ECO:0000313" key="3">
    <source>
        <dbReference type="Proteomes" id="UP000009359"/>
    </source>
</evidence>
<protein>
    <submittedName>
        <fullName evidence="2">Uncharacterized protein</fullName>
    </submittedName>
</protein>
<comment type="caution">
    <text evidence="2">The sequence shown here is derived from an EMBL/GenBank/DDBJ whole genome shotgun (WGS) entry which is preliminary data.</text>
</comment>
<proteinExistence type="predicted"/>
<keyword evidence="1" id="KW-1133">Transmembrane helix</keyword>
<evidence type="ECO:0000313" key="2">
    <source>
        <dbReference type="EMBL" id="EKS43028.1"/>
    </source>
</evidence>
<gene>
    <name evidence="2" type="ORF">BbINS_05307</name>
</gene>
<dbReference type="Proteomes" id="UP000009359">
    <property type="component" value="Unassembled WGS sequence"/>
</dbReference>
<feature type="transmembrane region" description="Helical" evidence="1">
    <location>
        <begin position="38"/>
        <end position="63"/>
    </location>
</feature>
<keyword evidence="3" id="KW-1185">Reference proteome</keyword>
<accession>A0ABP2SL24</accession>
<reference evidence="2 3" key="1">
    <citation type="journal article" date="2013" name="Genome Announc.">
        <title>Whole Genome Sequencing and Comparative Analysis of Bartonella bacilliformis Strain INS, the Causative Agent of Carrion's Disease.</title>
        <authorList>
            <person name="Tarazona D."/>
            <person name="Padilla C."/>
            <person name="Caceres O."/>
            <person name="Montenegro J.D."/>
            <person name="Bailon H."/>
            <person name="Ventura G."/>
            <person name="Mendoza G."/>
            <person name="Anaya E."/>
            <person name="Guio H."/>
        </authorList>
    </citation>
    <scope>NUCLEOTIDE SEQUENCE [LARGE SCALE GENOMIC DNA]</scope>
    <source>
        <strain evidence="2 3">INS</strain>
    </source>
</reference>
<keyword evidence="1" id="KW-0472">Membrane</keyword>
<dbReference type="EMBL" id="AMQK01000019">
    <property type="protein sequence ID" value="EKS43028.1"/>
    <property type="molecule type" value="Genomic_DNA"/>
</dbReference>
<sequence length="64" mass="7306">MENSPNLQASPISSSVSYLKKLDIPKKNRVPSIKRGRIYLLFYFVSISVHFVNVHLEGIALYIL</sequence>
<evidence type="ECO:0000256" key="1">
    <source>
        <dbReference type="SAM" id="Phobius"/>
    </source>
</evidence>